<evidence type="ECO:0000256" key="1">
    <source>
        <dbReference type="ARBA" id="ARBA00004370"/>
    </source>
</evidence>
<sequence length="540" mass="59012">MLRKLKVGKRLALSFGLLVLVSVIVGVVAMFRFAETQASIDNIADRRLPATMLVAEMNREFMLIRLRTVNILLAQTEEERQQEWQQLSVVMKNYDQFSAQASEFHKSAAGKATFDKVLQAKAGYDSMHSKMLTLMRDEHYAEAQAMRGQGVNQASANLTQALADLAQYQKTTAHQQSENAKRSIVMANTSMVTVIVLAIGLGGVLAFFFSRSLTLPMNNAVLVSQRIASGDLTQNFHDDEPDEAGEMIRAMARMQQQLRKTIHDISHSSSQLAATSEELSVVTEQSSRTLNQQSMELDMAVTAVTELTAAIEDVARNALETSRNSTEADEEAKHGKQRVDLAVDSIRVLETDLQQARQGIVQLVERVQSIGSVLDVIRAIADQTNLLALNAAIEAARAGESGRGFAVVADEVRALAHRTQESTKEIEKMMQAVQAETQQTVESIERSSKVATETRQASDAAGTAFSGIAVSLGQINDQNMTVASAAEQQATVAREVDRGLLNIRDLSAQTSEGAHETQASSAELARLAEHLNQLVTQFRV</sequence>
<evidence type="ECO:0000313" key="9">
    <source>
        <dbReference type="Proteomes" id="UP001595962"/>
    </source>
</evidence>
<evidence type="ECO:0000259" key="6">
    <source>
        <dbReference type="PROSITE" id="PS50111"/>
    </source>
</evidence>
<dbReference type="InterPro" id="IPR024478">
    <property type="entry name" value="HlyB_4HB_MCP"/>
</dbReference>
<dbReference type="PANTHER" id="PTHR32089">
    <property type="entry name" value="METHYL-ACCEPTING CHEMOTAXIS PROTEIN MCPB"/>
    <property type="match status" value="1"/>
</dbReference>
<feature type="domain" description="HAMP" evidence="7">
    <location>
        <begin position="211"/>
        <end position="263"/>
    </location>
</feature>
<organism evidence="8 9">
    <name type="scientific">Rheinheimera marina</name>
    <dbReference type="NCBI Taxonomy" id="1774958"/>
    <lineage>
        <taxon>Bacteria</taxon>
        <taxon>Pseudomonadati</taxon>
        <taxon>Pseudomonadota</taxon>
        <taxon>Gammaproteobacteria</taxon>
        <taxon>Chromatiales</taxon>
        <taxon>Chromatiaceae</taxon>
        <taxon>Rheinheimera</taxon>
    </lineage>
</organism>
<evidence type="ECO:0000256" key="3">
    <source>
        <dbReference type="ARBA" id="ARBA00029447"/>
    </source>
</evidence>
<dbReference type="SUPFAM" id="SSF58104">
    <property type="entry name" value="Methyl-accepting chemotaxis protein (MCP) signaling domain"/>
    <property type="match status" value="1"/>
</dbReference>
<comment type="caution">
    <text evidence="8">The sequence shown here is derived from an EMBL/GenBank/DDBJ whole genome shotgun (WGS) entry which is preliminary data.</text>
</comment>
<dbReference type="Pfam" id="PF00015">
    <property type="entry name" value="MCPsignal"/>
    <property type="match status" value="1"/>
</dbReference>
<evidence type="ECO:0000313" key="8">
    <source>
        <dbReference type="EMBL" id="MFC4654944.1"/>
    </source>
</evidence>
<dbReference type="PROSITE" id="PS50111">
    <property type="entry name" value="CHEMOTAXIS_TRANSDUC_2"/>
    <property type="match status" value="1"/>
</dbReference>
<dbReference type="RefSeq" id="WP_377333135.1">
    <property type="nucleotide sequence ID" value="NZ_JBHSGB010000006.1"/>
</dbReference>
<protein>
    <submittedName>
        <fullName evidence="8">Methyl-accepting chemotaxis protein</fullName>
    </submittedName>
</protein>
<dbReference type="PROSITE" id="PS50885">
    <property type="entry name" value="HAMP"/>
    <property type="match status" value="1"/>
</dbReference>
<evidence type="ECO:0000259" key="7">
    <source>
        <dbReference type="PROSITE" id="PS50885"/>
    </source>
</evidence>
<keyword evidence="5" id="KW-1133">Transmembrane helix</keyword>
<dbReference type="CDD" id="cd11386">
    <property type="entry name" value="MCP_signal"/>
    <property type="match status" value="1"/>
</dbReference>
<evidence type="ECO:0000256" key="2">
    <source>
        <dbReference type="ARBA" id="ARBA00023224"/>
    </source>
</evidence>
<accession>A0ABV9JL78</accession>
<dbReference type="InterPro" id="IPR004089">
    <property type="entry name" value="MCPsignal_dom"/>
</dbReference>
<keyword evidence="5" id="KW-0472">Membrane</keyword>
<comment type="subcellular location">
    <subcellularLocation>
        <location evidence="1">Membrane</location>
    </subcellularLocation>
</comment>
<keyword evidence="5" id="KW-0812">Transmembrane</keyword>
<feature type="domain" description="Methyl-accepting transducer" evidence="6">
    <location>
        <begin position="268"/>
        <end position="504"/>
    </location>
</feature>
<dbReference type="Pfam" id="PF00672">
    <property type="entry name" value="HAMP"/>
    <property type="match status" value="1"/>
</dbReference>
<dbReference type="SMART" id="SM00304">
    <property type="entry name" value="HAMP"/>
    <property type="match status" value="1"/>
</dbReference>
<feature type="transmembrane region" description="Helical" evidence="5">
    <location>
        <begin position="185"/>
        <end position="209"/>
    </location>
</feature>
<dbReference type="Proteomes" id="UP001595962">
    <property type="component" value="Unassembled WGS sequence"/>
</dbReference>
<gene>
    <name evidence="8" type="ORF">ACFO3I_07960</name>
</gene>
<dbReference type="InterPro" id="IPR003660">
    <property type="entry name" value="HAMP_dom"/>
</dbReference>
<dbReference type="PANTHER" id="PTHR32089:SF120">
    <property type="entry name" value="METHYL-ACCEPTING CHEMOTAXIS PROTEIN TLPQ"/>
    <property type="match status" value="1"/>
</dbReference>
<evidence type="ECO:0000256" key="4">
    <source>
        <dbReference type="PROSITE-ProRule" id="PRU00284"/>
    </source>
</evidence>
<keyword evidence="9" id="KW-1185">Reference proteome</keyword>
<dbReference type="InterPro" id="IPR004090">
    <property type="entry name" value="Chemotax_Me-accpt_rcpt"/>
</dbReference>
<dbReference type="Gene3D" id="1.10.287.950">
    <property type="entry name" value="Methyl-accepting chemotaxis protein"/>
    <property type="match status" value="1"/>
</dbReference>
<evidence type="ECO:0000256" key="5">
    <source>
        <dbReference type="SAM" id="Phobius"/>
    </source>
</evidence>
<feature type="transmembrane region" description="Helical" evidence="5">
    <location>
        <begin position="12"/>
        <end position="34"/>
    </location>
</feature>
<name>A0ABV9JL78_9GAMM</name>
<dbReference type="CDD" id="cd06225">
    <property type="entry name" value="HAMP"/>
    <property type="match status" value="1"/>
</dbReference>
<dbReference type="Pfam" id="PF12729">
    <property type="entry name" value="4HB_MCP_1"/>
    <property type="match status" value="1"/>
</dbReference>
<comment type="similarity">
    <text evidence="3">Belongs to the methyl-accepting chemotaxis (MCP) protein family.</text>
</comment>
<dbReference type="SMART" id="SM00283">
    <property type="entry name" value="MA"/>
    <property type="match status" value="1"/>
</dbReference>
<reference evidence="9" key="1">
    <citation type="journal article" date="2019" name="Int. J. Syst. Evol. Microbiol.">
        <title>The Global Catalogue of Microorganisms (GCM) 10K type strain sequencing project: providing services to taxonomists for standard genome sequencing and annotation.</title>
        <authorList>
            <consortium name="The Broad Institute Genomics Platform"/>
            <consortium name="The Broad Institute Genome Sequencing Center for Infectious Disease"/>
            <person name="Wu L."/>
            <person name="Ma J."/>
        </authorList>
    </citation>
    <scope>NUCLEOTIDE SEQUENCE [LARGE SCALE GENOMIC DNA]</scope>
    <source>
        <strain evidence="9">DT28</strain>
    </source>
</reference>
<dbReference type="PRINTS" id="PR00260">
    <property type="entry name" value="CHEMTRNSDUCR"/>
</dbReference>
<proteinExistence type="inferred from homology"/>
<keyword evidence="2 4" id="KW-0807">Transducer</keyword>
<dbReference type="EMBL" id="JBHSGB010000006">
    <property type="protein sequence ID" value="MFC4654944.1"/>
    <property type="molecule type" value="Genomic_DNA"/>
</dbReference>